<dbReference type="PANTHER" id="PTHR24148">
    <property type="entry name" value="ANKYRIN REPEAT DOMAIN-CONTAINING PROTEIN 39 HOMOLOG-RELATED"/>
    <property type="match status" value="1"/>
</dbReference>
<dbReference type="Pfam" id="PF06985">
    <property type="entry name" value="HET"/>
    <property type="match status" value="1"/>
</dbReference>
<reference evidence="2" key="1">
    <citation type="journal article" date="2023" name="Mol. Phylogenet. Evol.">
        <title>Genome-scale phylogeny and comparative genomics of the fungal order Sordariales.</title>
        <authorList>
            <person name="Hensen N."/>
            <person name="Bonometti L."/>
            <person name="Westerberg I."/>
            <person name="Brannstrom I.O."/>
            <person name="Guillou S."/>
            <person name="Cros-Aarteil S."/>
            <person name="Calhoun S."/>
            <person name="Haridas S."/>
            <person name="Kuo A."/>
            <person name="Mondo S."/>
            <person name="Pangilinan J."/>
            <person name="Riley R."/>
            <person name="LaButti K."/>
            <person name="Andreopoulos B."/>
            <person name="Lipzen A."/>
            <person name="Chen C."/>
            <person name="Yan M."/>
            <person name="Daum C."/>
            <person name="Ng V."/>
            <person name="Clum A."/>
            <person name="Steindorff A."/>
            <person name="Ohm R.A."/>
            <person name="Martin F."/>
            <person name="Silar P."/>
            <person name="Natvig D.O."/>
            <person name="Lalanne C."/>
            <person name="Gautier V."/>
            <person name="Ament-Velasquez S.L."/>
            <person name="Kruys A."/>
            <person name="Hutchinson M.I."/>
            <person name="Powell A.J."/>
            <person name="Barry K."/>
            <person name="Miller A.N."/>
            <person name="Grigoriev I.V."/>
            <person name="Debuchy R."/>
            <person name="Gladieux P."/>
            <person name="Hiltunen Thoren M."/>
            <person name="Johannesson H."/>
        </authorList>
    </citation>
    <scope>NUCLEOTIDE SEQUENCE</scope>
    <source>
        <strain evidence="2">CBS 315.58</strain>
    </source>
</reference>
<evidence type="ECO:0000313" key="3">
    <source>
        <dbReference type="Proteomes" id="UP001303160"/>
    </source>
</evidence>
<sequence>MARPRSQSLPLINSPHPYPPHQYRRLSSPRHIRIIRLLNYDPVLSRVYISLSEHELSTIPKHFTALSYTWGSALEVFEEEHQLSARGLDKARLSKNPRNIELVVVPPEAYETFKRRDDASLDPRGFMVDLYTTPVSTITVKGNLSDFFRTYMINTWPQRHAQSQACGGSRETLEALANLWIDAVCIDQANNQEISAQIPMMGEIYSSAGRVLAWLGADEARLSMFQWWHDTVYPKMEFLLQRDQERAVIALRSYSYQDAKMWKDIFSLAPPTELGAATWLEAWAEYWAFYRTRRYFQRAWIVQEVVLGNRLHVYCGRGELNWDDMVGFVHLLGKVQWTDDINAQLHRNVPFKFNTSHRGFGIADIFEIQRHHNAKSWQKSGWARHWFAVINAVRQRHCFKPQDNVYATLGILQQILPPGAPFPIPIDTSHTPEQVFAFAATAILKNCPELSLLSFIEHPISRTYHSLPSWVPDLTDAEFPWPLGAFDSPFKAGIVRPTEHRELSANELAVARAAALIPTFRHLNPIKGTFALHGKKVDTIKKKYPCLNIFGIELGEVTLQVLNDLPSNYPHMLEPDDETGRLTEQSRERALVYTMTCQELNNPYGGSAEETQKLFDSFEDWLLSIWAELWYLADLVEGLDSEYSVYGAEGVDMLRKRRDRVAHMLTTLGWMSDTNKEEIETTAIRLRAARRGEGELPPAFSRPLTFRDQARRCMWDRCLFTTESGWLGICLNTAEEGDEVWILEGGAVPYVLKKGEGVEIELINGEDQPKILQTESRRFSGEAYVHGIMHGEYLEVKGGENMEWEQVVLM</sequence>
<dbReference type="InterPro" id="IPR010730">
    <property type="entry name" value="HET"/>
</dbReference>
<protein>
    <submittedName>
        <fullName evidence="2">Heterokaryon incompatibility protein-domain-containing protein</fullName>
    </submittedName>
</protein>
<reference evidence="2" key="2">
    <citation type="submission" date="2023-05" db="EMBL/GenBank/DDBJ databases">
        <authorList>
            <consortium name="Lawrence Berkeley National Laboratory"/>
            <person name="Steindorff A."/>
            <person name="Hensen N."/>
            <person name="Bonometti L."/>
            <person name="Westerberg I."/>
            <person name="Brannstrom I.O."/>
            <person name="Guillou S."/>
            <person name="Cros-Aarteil S."/>
            <person name="Calhoun S."/>
            <person name="Haridas S."/>
            <person name="Kuo A."/>
            <person name="Mondo S."/>
            <person name="Pangilinan J."/>
            <person name="Riley R."/>
            <person name="Labutti K."/>
            <person name="Andreopoulos B."/>
            <person name="Lipzen A."/>
            <person name="Chen C."/>
            <person name="Yanf M."/>
            <person name="Daum C."/>
            <person name="Ng V."/>
            <person name="Clum A."/>
            <person name="Ohm R."/>
            <person name="Martin F."/>
            <person name="Silar P."/>
            <person name="Natvig D."/>
            <person name="Lalanne C."/>
            <person name="Gautier V."/>
            <person name="Ament-Velasquez S.L."/>
            <person name="Kruys A."/>
            <person name="Hutchinson M.I."/>
            <person name="Powell A.J."/>
            <person name="Barry K."/>
            <person name="Miller A.N."/>
            <person name="Grigoriev I.V."/>
            <person name="Debuchy R."/>
            <person name="Gladieux P."/>
            <person name="Thoren M.H."/>
            <person name="Johannesson H."/>
        </authorList>
    </citation>
    <scope>NUCLEOTIDE SEQUENCE</scope>
    <source>
        <strain evidence="2">CBS 315.58</strain>
    </source>
</reference>
<organism evidence="2 3">
    <name type="scientific">Triangularia verruculosa</name>
    <dbReference type="NCBI Taxonomy" id="2587418"/>
    <lineage>
        <taxon>Eukaryota</taxon>
        <taxon>Fungi</taxon>
        <taxon>Dikarya</taxon>
        <taxon>Ascomycota</taxon>
        <taxon>Pezizomycotina</taxon>
        <taxon>Sordariomycetes</taxon>
        <taxon>Sordariomycetidae</taxon>
        <taxon>Sordariales</taxon>
        <taxon>Podosporaceae</taxon>
        <taxon>Triangularia</taxon>
    </lineage>
</organism>
<feature type="domain" description="Heterokaryon incompatibility" evidence="1">
    <location>
        <begin position="176"/>
        <end position="304"/>
    </location>
</feature>
<accession>A0AAN6XIA1</accession>
<dbReference type="PANTHER" id="PTHR24148:SF64">
    <property type="entry name" value="HETEROKARYON INCOMPATIBILITY DOMAIN-CONTAINING PROTEIN"/>
    <property type="match status" value="1"/>
</dbReference>
<dbReference type="AlphaFoldDB" id="A0AAN6XIA1"/>
<name>A0AAN6XIA1_9PEZI</name>
<keyword evidence="3" id="KW-1185">Reference proteome</keyword>
<dbReference type="EMBL" id="MU863948">
    <property type="protein sequence ID" value="KAK4198282.1"/>
    <property type="molecule type" value="Genomic_DNA"/>
</dbReference>
<comment type="caution">
    <text evidence="2">The sequence shown here is derived from an EMBL/GenBank/DDBJ whole genome shotgun (WGS) entry which is preliminary data.</text>
</comment>
<proteinExistence type="predicted"/>
<gene>
    <name evidence="2" type="ORF">QBC40DRAFT_283972</name>
</gene>
<dbReference type="Proteomes" id="UP001303160">
    <property type="component" value="Unassembled WGS sequence"/>
</dbReference>
<evidence type="ECO:0000259" key="1">
    <source>
        <dbReference type="Pfam" id="PF06985"/>
    </source>
</evidence>
<evidence type="ECO:0000313" key="2">
    <source>
        <dbReference type="EMBL" id="KAK4198282.1"/>
    </source>
</evidence>
<dbReference type="InterPro" id="IPR052895">
    <property type="entry name" value="HetReg/Transcr_Mod"/>
</dbReference>